<dbReference type="PANTHER" id="PTHR43477">
    <property type="entry name" value="DIHYDROANTICAPSIN 7-DEHYDROGENASE"/>
    <property type="match status" value="1"/>
</dbReference>
<comment type="caution">
    <text evidence="3">The sequence shown here is derived from an EMBL/GenBank/DDBJ whole genome shotgun (WGS) entry which is preliminary data.</text>
</comment>
<evidence type="ECO:0000313" key="3">
    <source>
        <dbReference type="EMBL" id="RKH41372.1"/>
    </source>
</evidence>
<dbReference type="InterPro" id="IPR036291">
    <property type="entry name" value="NAD(P)-bd_dom_sf"/>
</dbReference>
<dbReference type="EMBL" id="RAWG01000108">
    <property type="protein sequence ID" value="RKH41372.1"/>
    <property type="molecule type" value="Genomic_DNA"/>
</dbReference>
<evidence type="ECO:0000256" key="2">
    <source>
        <dbReference type="ARBA" id="ARBA00023002"/>
    </source>
</evidence>
<organism evidence="3 4">
    <name type="scientific">Corallococcus sicarius</name>
    <dbReference type="NCBI Taxonomy" id="2316726"/>
    <lineage>
        <taxon>Bacteria</taxon>
        <taxon>Pseudomonadati</taxon>
        <taxon>Myxococcota</taxon>
        <taxon>Myxococcia</taxon>
        <taxon>Myxococcales</taxon>
        <taxon>Cystobacterineae</taxon>
        <taxon>Myxococcaceae</taxon>
        <taxon>Corallococcus</taxon>
    </lineage>
</organism>
<dbReference type="SUPFAM" id="SSF51735">
    <property type="entry name" value="NAD(P)-binding Rossmann-fold domains"/>
    <property type="match status" value="1"/>
</dbReference>
<gene>
    <name evidence="3" type="ORF">D7X12_18360</name>
</gene>
<dbReference type="PRINTS" id="PR00081">
    <property type="entry name" value="GDHRDH"/>
</dbReference>
<dbReference type="RefSeq" id="WP_120626568.1">
    <property type="nucleotide sequence ID" value="NZ_RAWG01000108.1"/>
</dbReference>
<protein>
    <submittedName>
        <fullName evidence="3">SDR family oxidoreductase</fullName>
    </submittedName>
</protein>
<evidence type="ECO:0000256" key="1">
    <source>
        <dbReference type="ARBA" id="ARBA00006484"/>
    </source>
</evidence>
<dbReference type="AlphaFoldDB" id="A0A3A8NN10"/>
<sequence length="281" mass="29979">MSAARTSEGPWAVIAGASSGTGAAIAVQVARQPGLNVFGMHRGRYLDQAAEVERQVLATGRRMVMMQGDAGTPEGVARGADALLATAGPRSVKLFVHALASASVGQFITGDKQPLHPRQLARTFESMAHSFVYWAQALVARDLLTPSARLLGLTNPLTESLLHNTGAITAAKAALEIYVRHLALELGPLGHRVNLLKFGTVMTPAIRHVCTPEVLERLEEAHRRINPAGRMCTLEEVARIVPTLLGDEAEWFNGATIDFTGGMTLRLLDLVLNEEGGPPAS</sequence>
<dbReference type="Gene3D" id="3.40.50.720">
    <property type="entry name" value="NAD(P)-binding Rossmann-like Domain"/>
    <property type="match status" value="1"/>
</dbReference>
<proteinExistence type="inferred from homology"/>
<dbReference type="InterPro" id="IPR051122">
    <property type="entry name" value="SDR_DHRS6-like"/>
</dbReference>
<evidence type="ECO:0000313" key="4">
    <source>
        <dbReference type="Proteomes" id="UP000273405"/>
    </source>
</evidence>
<comment type="similarity">
    <text evidence="1">Belongs to the short-chain dehydrogenases/reductases (SDR) family.</text>
</comment>
<dbReference type="Proteomes" id="UP000273405">
    <property type="component" value="Unassembled WGS sequence"/>
</dbReference>
<dbReference type="OrthoDB" id="9803333at2"/>
<keyword evidence="4" id="KW-1185">Reference proteome</keyword>
<keyword evidence="2" id="KW-0560">Oxidoreductase</keyword>
<dbReference type="InterPro" id="IPR002347">
    <property type="entry name" value="SDR_fam"/>
</dbReference>
<dbReference type="PANTHER" id="PTHR43477:SF1">
    <property type="entry name" value="DIHYDROANTICAPSIN 7-DEHYDROGENASE"/>
    <property type="match status" value="1"/>
</dbReference>
<accession>A0A3A8NN10</accession>
<reference evidence="4" key="1">
    <citation type="submission" date="2018-09" db="EMBL/GenBank/DDBJ databases">
        <authorList>
            <person name="Livingstone P.G."/>
            <person name="Whitworth D.E."/>
        </authorList>
    </citation>
    <scope>NUCLEOTIDE SEQUENCE [LARGE SCALE GENOMIC DNA]</scope>
    <source>
        <strain evidence="4">CA040B</strain>
    </source>
</reference>
<dbReference type="Pfam" id="PF13561">
    <property type="entry name" value="adh_short_C2"/>
    <property type="match status" value="1"/>
</dbReference>
<name>A0A3A8NN10_9BACT</name>
<dbReference type="GO" id="GO:0016491">
    <property type="term" value="F:oxidoreductase activity"/>
    <property type="evidence" value="ECO:0007669"/>
    <property type="project" value="UniProtKB-KW"/>
</dbReference>